<reference evidence="2" key="2">
    <citation type="journal article" date="2008" name="Nucleic Acids Res.">
        <title>The rice annotation project database (RAP-DB): 2008 update.</title>
        <authorList>
            <consortium name="The rice annotation project (RAP)"/>
        </authorList>
    </citation>
    <scope>GENOME REANNOTATION</scope>
    <source>
        <strain evidence="2">cv. Nipponbare</strain>
    </source>
</reference>
<reference evidence="2" key="1">
    <citation type="journal article" date="2005" name="Nature">
        <title>The map-based sequence of the rice genome.</title>
        <authorList>
            <consortium name="International rice genome sequencing project (IRGSP)"/>
            <person name="Matsumoto T."/>
            <person name="Wu J."/>
            <person name="Kanamori H."/>
            <person name="Katayose Y."/>
            <person name="Fujisawa M."/>
            <person name="Namiki N."/>
            <person name="Mizuno H."/>
            <person name="Yamamoto K."/>
            <person name="Antonio B.A."/>
            <person name="Baba T."/>
            <person name="Sakata K."/>
            <person name="Nagamura Y."/>
            <person name="Aoki H."/>
            <person name="Arikawa K."/>
            <person name="Arita K."/>
            <person name="Bito T."/>
            <person name="Chiden Y."/>
            <person name="Fujitsuka N."/>
            <person name="Fukunaka R."/>
            <person name="Hamada M."/>
            <person name="Harada C."/>
            <person name="Hayashi A."/>
            <person name="Hijishita S."/>
            <person name="Honda M."/>
            <person name="Hosokawa S."/>
            <person name="Ichikawa Y."/>
            <person name="Idonuma A."/>
            <person name="Iijima M."/>
            <person name="Ikeda M."/>
            <person name="Ikeno M."/>
            <person name="Ito K."/>
            <person name="Ito S."/>
            <person name="Ito T."/>
            <person name="Ito Y."/>
            <person name="Ito Y."/>
            <person name="Iwabuchi A."/>
            <person name="Kamiya K."/>
            <person name="Karasawa W."/>
            <person name="Kurita K."/>
            <person name="Katagiri S."/>
            <person name="Kikuta A."/>
            <person name="Kobayashi H."/>
            <person name="Kobayashi N."/>
            <person name="Machita K."/>
            <person name="Maehara T."/>
            <person name="Masukawa M."/>
            <person name="Mizubayashi T."/>
            <person name="Mukai Y."/>
            <person name="Nagasaki H."/>
            <person name="Nagata Y."/>
            <person name="Naito S."/>
            <person name="Nakashima M."/>
            <person name="Nakama Y."/>
            <person name="Nakamichi Y."/>
            <person name="Nakamura M."/>
            <person name="Meguro A."/>
            <person name="Negishi M."/>
            <person name="Ohta I."/>
            <person name="Ohta T."/>
            <person name="Okamoto M."/>
            <person name="Ono N."/>
            <person name="Saji S."/>
            <person name="Sakaguchi M."/>
            <person name="Sakai K."/>
            <person name="Shibata M."/>
            <person name="Shimokawa T."/>
            <person name="Song J."/>
            <person name="Takazaki Y."/>
            <person name="Terasawa K."/>
            <person name="Tsugane M."/>
            <person name="Tsuji K."/>
            <person name="Ueda S."/>
            <person name="Waki K."/>
            <person name="Yamagata H."/>
            <person name="Yamamoto M."/>
            <person name="Yamamoto S."/>
            <person name="Yamane H."/>
            <person name="Yoshiki S."/>
            <person name="Yoshihara R."/>
            <person name="Yukawa K."/>
            <person name="Zhong H."/>
            <person name="Yano M."/>
            <person name="Yuan Q."/>
            <person name="Ouyang S."/>
            <person name="Liu J."/>
            <person name="Jones K.M."/>
            <person name="Gansberger K."/>
            <person name="Moffat K."/>
            <person name="Hill J."/>
            <person name="Bera J."/>
            <person name="Fadrosh D."/>
            <person name="Jin S."/>
            <person name="Johri S."/>
            <person name="Kim M."/>
            <person name="Overton L."/>
            <person name="Reardon M."/>
            <person name="Tsitrin T."/>
            <person name="Vuong H."/>
            <person name="Weaver B."/>
            <person name="Ciecko A."/>
            <person name="Tallon L."/>
            <person name="Jackson J."/>
            <person name="Pai G."/>
            <person name="Aken S.V."/>
            <person name="Utterback T."/>
            <person name="Reidmuller S."/>
            <person name="Feldblyum T."/>
            <person name="Hsiao J."/>
            <person name="Zismann V."/>
            <person name="Iobst S."/>
            <person name="de Vazeille A.R."/>
            <person name="Buell C.R."/>
            <person name="Ying K."/>
            <person name="Li Y."/>
            <person name="Lu T."/>
            <person name="Huang Y."/>
            <person name="Zhao Q."/>
            <person name="Feng Q."/>
            <person name="Zhang L."/>
            <person name="Zhu J."/>
            <person name="Weng Q."/>
            <person name="Mu J."/>
            <person name="Lu Y."/>
            <person name="Fan D."/>
            <person name="Liu Y."/>
            <person name="Guan J."/>
            <person name="Zhang Y."/>
            <person name="Yu S."/>
            <person name="Liu X."/>
            <person name="Zhang Y."/>
            <person name="Hong G."/>
            <person name="Han B."/>
            <person name="Choisne N."/>
            <person name="Demange N."/>
            <person name="Orjeda G."/>
            <person name="Samain S."/>
            <person name="Cattolico L."/>
            <person name="Pelletier E."/>
            <person name="Couloux A."/>
            <person name="Segurens B."/>
            <person name="Wincker P."/>
            <person name="D'Hont A."/>
            <person name="Scarpelli C."/>
            <person name="Weissenbach J."/>
            <person name="Salanoubat M."/>
            <person name="Quetier F."/>
            <person name="Yu Y."/>
            <person name="Kim H.R."/>
            <person name="Rambo T."/>
            <person name="Currie J."/>
            <person name="Collura K."/>
            <person name="Luo M."/>
            <person name="Yang T."/>
            <person name="Ammiraju J.S.S."/>
            <person name="Engler F."/>
            <person name="Soderlund C."/>
            <person name="Wing R.A."/>
            <person name="Palmer L.E."/>
            <person name="de la Bastide M."/>
            <person name="Spiegel L."/>
            <person name="Nascimento L."/>
            <person name="Zutavern T."/>
            <person name="O'Shaughnessy A."/>
            <person name="Dike S."/>
            <person name="Dedhia N."/>
            <person name="Preston R."/>
            <person name="Balija V."/>
            <person name="McCombie W.R."/>
            <person name="Chow T."/>
            <person name="Chen H."/>
            <person name="Chung M."/>
            <person name="Chen C."/>
            <person name="Shaw J."/>
            <person name="Wu H."/>
            <person name="Hsiao K."/>
            <person name="Chao Y."/>
            <person name="Chu M."/>
            <person name="Cheng C."/>
            <person name="Hour A."/>
            <person name="Lee P."/>
            <person name="Lin S."/>
            <person name="Lin Y."/>
            <person name="Liou J."/>
            <person name="Liu S."/>
            <person name="Hsing Y."/>
            <person name="Raghuvanshi S."/>
            <person name="Mohanty A."/>
            <person name="Bharti A.K."/>
            <person name="Gaur A."/>
            <person name="Gupta V."/>
            <person name="Kumar D."/>
            <person name="Ravi V."/>
            <person name="Vij S."/>
            <person name="Kapur A."/>
            <person name="Khurana P."/>
            <person name="Khurana P."/>
            <person name="Khurana J.P."/>
            <person name="Tyagi A.K."/>
            <person name="Gaikwad K."/>
            <person name="Singh A."/>
            <person name="Dalal V."/>
            <person name="Srivastava S."/>
            <person name="Dixit A."/>
            <person name="Pal A.K."/>
            <person name="Ghazi I.A."/>
            <person name="Yadav M."/>
            <person name="Pandit A."/>
            <person name="Bhargava A."/>
            <person name="Sureshbabu K."/>
            <person name="Batra K."/>
            <person name="Sharma T.R."/>
            <person name="Mohapatra T."/>
            <person name="Singh N.K."/>
            <person name="Messing J."/>
            <person name="Nelson A.B."/>
            <person name="Fuks G."/>
            <person name="Kavchok S."/>
            <person name="Keizer G."/>
            <person name="Linton E."/>
            <person name="Llaca V."/>
            <person name="Song R."/>
            <person name="Tanyolac B."/>
            <person name="Young S."/>
            <person name="Ho-Il K."/>
            <person name="Hahn J.H."/>
            <person name="Sangsakoo G."/>
            <person name="Vanavichit A."/>
            <person name="de Mattos Luiz.A.T."/>
            <person name="Zimmer P.D."/>
            <person name="Malone G."/>
            <person name="Dellagostin O."/>
            <person name="de Oliveira A.C."/>
            <person name="Bevan M."/>
            <person name="Bancroft I."/>
            <person name="Minx P."/>
            <person name="Cordum H."/>
            <person name="Wilson R."/>
            <person name="Cheng Z."/>
            <person name="Jin W."/>
            <person name="Jiang J."/>
            <person name="Leong S.A."/>
            <person name="Iwama H."/>
            <person name="Gojobori T."/>
            <person name="Itoh T."/>
            <person name="Niimura Y."/>
            <person name="Fujii Y."/>
            <person name="Habara T."/>
            <person name="Sakai H."/>
            <person name="Sato Y."/>
            <person name="Wilson G."/>
            <person name="Kumar K."/>
            <person name="McCouch S."/>
            <person name="Juretic N."/>
            <person name="Hoen D."/>
            <person name="Wright S."/>
            <person name="Bruskiewich R."/>
            <person name="Bureau T."/>
            <person name="Miyao A."/>
            <person name="Hirochika H."/>
            <person name="Nishikawa T."/>
            <person name="Kadowaki K."/>
            <person name="Sugiura M."/>
            <person name="Burr B."/>
            <person name="Sasaki T."/>
        </authorList>
    </citation>
    <scope>NUCLEOTIDE SEQUENCE [LARGE SCALE GENOMIC DNA]</scope>
    <source>
        <strain evidence="2">cv. Nipponbare</strain>
    </source>
</reference>
<evidence type="ECO:0000313" key="2">
    <source>
        <dbReference type="Proteomes" id="UP000000763"/>
    </source>
</evidence>
<protein>
    <submittedName>
        <fullName evidence="1">Uncharacterized protein</fullName>
    </submittedName>
</protein>
<dbReference type="EMBL" id="AP005842">
    <property type="protein sequence ID" value="BAD26314.1"/>
    <property type="molecule type" value="Genomic_DNA"/>
</dbReference>
<sequence>MAETAADEDLEIMVSARALEDDEEIMASIRNCSRRGSSLRPASVRFQSYPANSTAGFYLVPSGTIT</sequence>
<accession>Q6H4N5</accession>
<evidence type="ECO:0000313" key="1">
    <source>
        <dbReference type="EMBL" id="BAD26314.1"/>
    </source>
</evidence>
<gene>
    <name evidence="1" type="primary">OSJNBb0003H22.3</name>
</gene>
<dbReference type="Proteomes" id="UP000000763">
    <property type="component" value="Chromosome 2"/>
</dbReference>
<organism evidence="1 2">
    <name type="scientific">Oryza sativa subsp. japonica</name>
    <name type="common">Rice</name>
    <dbReference type="NCBI Taxonomy" id="39947"/>
    <lineage>
        <taxon>Eukaryota</taxon>
        <taxon>Viridiplantae</taxon>
        <taxon>Streptophyta</taxon>
        <taxon>Embryophyta</taxon>
        <taxon>Tracheophyta</taxon>
        <taxon>Spermatophyta</taxon>
        <taxon>Magnoliopsida</taxon>
        <taxon>Liliopsida</taxon>
        <taxon>Poales</taxon>
        <taxon>Poaceae</taxon>
        <taxon>BOP clade</taxon>
        <taxon>Oryzoideae</taxon>
        <taxon>Oryzeae</taxon>
        <taxon>Oryzinae</taxon>
        <taxon>Oryza</taxon>
        <taxon>Oryza sativa</taxon>
    </lineage>
</organism>
<proteinExistence type="predicted"/>
<name>Q6H4N5_ORYSJ</name>
<dbReference type="AlphaFoldDB" id="Q6H4N5"/>